<dbReference type="Proteomes" id="UP000770661">
    <property type="component" value="Unassembled WGS sequence"/>
</dbReference>
<dbReference type="PANTHER" id="PTHR46337">
    <property type="entry name" value="RCC1-LIKE G EXCHANGING FACTOR-LIKE PROTEIN"/>
    <property type="match status" value="1"/>
</dbReference>
<dbReference type="SUPFAM" id="SSF50985">
    <property type="entry name" value="RCC1/BLIP-II"/>
    <property type="match status" value="1"/>
</dbReference>
<comment type="caution">
    <text evidence="3">The sequence shown here is derived from an EMBL/GenBank/DDBJ whole genome shotgun (WGS) entry which is preliminary data.</text>
</comment>
<feature type="compositionally biased region" description="Basic and acidic residues" evidence="2">
    <location>
        <begin position="461"/>
        <end position="481"/>
    </location>
</feature>
<dbReference type="Gene3D" id="2.130.10.30">
    <property type="entry name" value="Regulator of chromosome condensation 1/beta-lactamase-inhibitor protein II"/>
    <property type="match status" value="1"/>
</dbReference>
<dbReference type="GO" id="GO:0005085">
    <property type="term" value="F:guanyl-nucleotide exchange factor activity"/>
    <property type="evidence" value="ECO:0007669"/>
    <property type="project" value="TreeGrafter"/>
</dbReference>
<protein>
    <submittedName>
        <fullName evidence="3">RCC1-like G exchanging factor-like protein</fullName>
    </submittedName>
</protein>
<feature type="repeat" description="RCC1" evidence="1">
    <location>
        <begin position="247"/>
        <end position="299"/>
    </location>
</feature>
<dbReference type="GO" id="GO:0019843">
    <property type="term" value="F:rRNA binding"/>
    <property type="evidence" value="ECO:0007669"/>
    <property type="project" value="TreeGrafter"/>
</dbReference>
<dbReference type="GO" id="GO:0070131">
    <property type="term" value="P:positive regulation of mitochondrial translation"/>
    <property type="evidence" value="ECO:0007669"/>
    <property type="project" value="TreeGrafter"/>
</dbReference>
<dbReference type="Pfam" id="PF00415">
    <property type="entry name" value="RCC1"/>
    <property type="match status" value="3"/>
</dbReference>
<feature type="repeat" description="RCC1" evidence="1">
    <location>
        <begin position="358"/>
        <end position="407"/>
    </location>
</feature>
<evidence type="ECO:0000313" key="3">
    <source>
        <dbReference type="EMBL" id="KAG0719599.1"/>
    </source>
</evidence>
<evidence type="ECO:0000256" key="1">
    <source>
        <dbReference type="PROSITE-ProRule" id="PRU00235"/>
    </source>
</evidence>
<dbReference type="Pfam" id="PF13540">
    <property type="entry name" value="RCC1_2"/>
    <property type="match status" value="2"/>
</dbReference>
<sequence>MMSLFFKHSRSTNSLLKKVVQPVCLNHPVRGVKKAKFRKPLDPQHAEELPEFEYVGKGSRPDTIVFTWGVADHGGLGRASFVRPDASKNQRPLFYMYRPHRAEFGESHKVVDLGCGYGFTVFAVNDKLAASCYGTGINSDSQLGNHEPRQGNPLGLLISPAPIELPVTAPDRVIKVASGRAHTVMLTDNSGVWTVGNNAYGQCGRPVIPDEDYNRQAVYHRLMPLDGVPLRQVECGQDTSFFLSEEGVVYSCGWGADGQTGRGHYDNEPNVGAVVGDIVGEKIVKVSCRADCALALNEDGQVYSWGFGPIGKGPNVTYSKDPTPIPSTLFGQNEITPDTKVTSVACGINHFAAINTHGSLFTWGKNPGGCLGQRHLKDQYFPLRVSIGGQVMKVSCGVDHMAAMVKEIVLAEVYEAAGGGVGRKSKSRVKATSGKGQHPYHHPYSSHTTMADPETQSQPEEQPKAPVKEKEVLGKSWNIEK</sequence>
<dbReference type="GO" id="GO:0005743">
    <property type="term" value="C:mitochondrial inner membrane"/>
    <property type="evidence" value="ECO:0007669"/>
    <property type="project" value="TreeGrafter"/>
</dbReference>
<reference evidence="3" key="1">
    <citation type="submission" date="2020-07" db="EMBL/GenBank/DDBJ databases">
        <title>The High-quality genome of the commercially important snow crab, Chionoecetes opilio.</title>
        <authorList>
            <person name="Jeong J.-H."/>
            <person name="Ryu S."/>
        </authorList>
    </citation>
    <scope>NUCLEOTIDE SEQUENCE</scope>
    <source>
        <strain evidence="3">MADBK_172401_WGS</strain>
        <tissue evidence="3">Digestive gland</tissue>
    </source>
</reference>
<feature type="region of interest" description="Disordered" evidence="2">
    <location>
        <begin position="421"/>
        <end position="481"/>
    </location>
</feature>
<dbReference type="PROSITE" id="PS50012">
    <property type="entry name" value="RCC1_3"/>
    <property type="match status" value="5"/>
</dbReference>
<evidence type="ECO:0000313" key="4">
    <source>
        <dbReference type="Proteomes" id="UP000770661"/>
    </source>
</evidence>
<dbReference type="InterPro" id="IPR053035">
    <property type="entry name" value="Mitochondrial_GEF_domain"/>
</dbReference>
<feature type="repeat" description="RCC1" evidence="1">
    <location>
        <begin position="130"/>
        <end position="189"/>
    </location>
</feature>
<dbReference type="OrthoDB" id="70707at2759"/>
<dbReference type="PRINTS" id="PR00633">
    <property type="entry name" value="RCCNDNSATION"/>
</dbReference>
<organism evidence="3 4">
    <name type="scientific">Chionoecetes opilio</name>
    <name type="common">Atlantic snow crab</name>
    <name type="synonym">Cancer opilio</name>
    <dbReference type="NCBI Taxonomy" id="41210"/>
    <lineage>
        <taxon>Eukaryota</taxon>
        <taxon>Metazoa</taxon>
        <taxon>Ecdysozoa</taxon>
        <taxon>Arthropoda</taxon>
        <taxon>Crustacea</taxon>
        <taxon>Multicrustacea</taxon>
        <taxon>Malacostraca</taxon>
        <taxon>Eumalacostraca</taxon>
        <taxon>Eucarida</taxon>
        <taxon>Decapoda</taxon>
        <taxon>Pleocyemata</taxon>
        <taxon>Brachyura</taxon>
        <taxon>Eubrachyura</taxon>
        <taxon>Majoidea</taxon>
        <taxon>Majidae</taxon>
        <taxon>Chionoecetes</taxon>
    </lineage>
</organism>
<keyword evidence="4" id="KW-1185">Reference proteome</keyword>
<feature type="repeat" description="RCC1" evidence="1">
    <location>
        <begin position="300"/>
        <end position="357"/>
    </location>
</feature>
<gene>
    <name evidence="3" type="primary">Rcc1l</name>
    <name evidence="3" type="ORF">GWK47_007206</name>
</gene>
<feature type="compositionally biased region" description="Polar residues" evidence="2">
    <location>
        <begin position="445"/>
        <end position="460"/>
    </location>
</feature>
<accession>A0A8J5CRC4</accession>
<dbReference type="InterPro" id="IPR009091">
    <property type="entry name" value="RCC1/BLIP-II"/>
</dbReference>
<evidence type="ECO:0000256" key="2">
    <source>
        <dbReference type="SAM" id="MobiDB-lite"/>
    </source>
</evidence>
<proteinExistence type="predicted"/>
<dbReference type="AlphaFoldDB" id="A0A8J5CRC4"/>
<name>A0A8J5CRC4_CHIOP</name>
<feature type="repeat" description="RCC1" evidence="1">
    <location>
        <begin position="63"/>
        <end position="126"/>
    </location>
</feature>
<dbReference type="PANTHER" id="PTHR46337:SF1">
    <property type="entry name" value="RCC1-LIKE G EXCHANGING FACTOR-LIKE PROTEIN"/>
    <property type="match status" value="1"/>
</dbReference>
<dbReference type="EMBL" id="JACEEZ010014259">
    <property type="protein sequence ID" value="KAG0719599.1"/>
    <property type="molecule type" value="Genomic_DNA"/>
</dbReference>
<dbReference type="InterPro" id="IPR000408">
    <property type="entry name" value="Reg_chr_condens"/>
</dbReference>